<protein>
    <submittedName>
        <fullName evidence="2">Uncharacterized protein</fullName>
    </submittedName>
</protein>
<evidence type="ECO:0000313" key="2">
    <source>
        <dbReference type="EMBL" id="KAK8120123.1"/>
    </source>
</evidence>
<evidence type="ECO:0000313" key="3">
    <source>
        <dbReference type="Proteomes" id="UP001392437"/>
    </source>
</evidence>
<sequence length="266" mass="31153">MSFSRYSLRPTARRVAATRAANELGTPASEARHVVRSASGQQRQRERPCRIRVVGYWSPENRAARIEELHQPEAAVNYRLIIQTRALENPDRPRVQVIRPPAAAPPPDVVVKQEQQDLQQDLQQQQQPQQQQQQLPQLPDQEQVQDIQQLEQHHFRCQRHLYSIRYRPHLRLHSIHDNQKGQYVYHQQRDAHRTIYSTWLGPHCISLYDFDLTGCIWESPGVFDFIRRVKDTTDLPLILQGLIDGQHVSTYDCRTRQHTWKAAGFD</sequence>
<proteinExistence type="predicted"/>
<reference evidence="2 3" key="1">
    <citation type="submission" date="2023-01" db="EMBL/GenBank/DDBJ databases">
        <title>Analysis of 21 Apiospora genomes using comparative genomics revels a genus with tremendous synthesis potential of carbohydrate active enzymes and secondary metabolites.</title>
        <authorList>
            <person name="Sorensen T."/>
        </authorList>
    </citation>
    <scope>NUCLEOTIDE SEQUENCE [LARGE SCALE GENOMIC DNA]</scope>
    <source>
        <strain evidence="2 3">CBS 117206</strain>
    </source>
</reference>
<name>A0AAW0QYS0_9PEZI</name>
<comment type="caution">
    <text evidence="2">The sequence shown here is derived from an EMBL/GenBank/DDBJ whole genome shotgun (WGS) entry which is preliminary data.</text>
</comment>
<feature type="region of interest" description="Disordered" evidence="1">
    <location>
        <begin position="92"/>
        <end position="143"/>
    </location>
</feature>
<accession>A0AAW0QYS0</accession>
<evidence type="ECO:0000256" key="1">
    <source>
        <dbReference type="SAM" id="MobiDB-lite"/>
    </source>
</evidence>
<gene>
    <name evidence="2" type="ORF">PG999_004243</name>
</gene>
<organism evidence="2 3">
    <name type="scientific">Apiospora kogelbergensis</name>
    <dbReference type="NCBI Taxonomy" id="1337665"/>
    <lineage>
        <taxon>Eukaryota</taxon>
        <taxon>Fungi</taxon>
        <taxon>Dikarya</taxon>
        <taxon>Ascomycota</taxon>
        <taxon>Pezizomycotina</taxon>
        <taxon>Sordariomycetes</taxon>
        <taxon>Xylariomycetidae</taxon>
        <taxon>Amphisphaeriales</taxon>
        <taxon>Apiosporaceae</taxon>
        <taxon>Apiospora</taxon>
    </lineage>
</organism>
<dbReference type="AlphaFoldDB" id="A0AAW0QYS0"/>
<dbReference type="Proteomes" id="UP001392437">
    <property type="component" value="Unassembled WGS sequence"/>
</dbReference>
<feature type="region of interest" description="Disordered" evidence="1">
    <location>
        <begin position="19"/>
        <end position="46"/>
    </location>
</feature>
<feature type="compositionally biased region" description="Low complexity" evidence="1">
    <location>
        <begin position="116"/>
        <end position="143"/>
    </location>
</feature>
<keyword evidence="3" id="KW-1185">Reference proteome</keyword>
<dbReference type="EMBL" id="JAQQWP010000004">
    <property type="protein sequence ID" value="KAK8120123.1"/>
    <property type="molecule type" value="Genomic_DNA"/>
</dbReference>